<evidence type="ECO:0000256" key="11">
    <source>
        <dbReference type="SAM" id="Phobius"/>
    </source>
</evidence>
<comment type="similarity">
    <text evidence="3 9">Belongs to the FliF family.</text>
</comment>
<evidence type="ECO:0000259" key="13">
    <source>
        <dbReference type="Pfam" id="PF08345"/>
    </source>
</evidence>
<evidence type="ECO:0000256" key="9">
    <source>
        <dbReference type="PIRNR" id="PIRNR004862"/>
    </source>
</evidence>
<sequence>MPNFLNEYLAKFTNFWSDRTVSQRILIGGLAASVVIAFLLMVFWLNQTDYKVLYTKLYTEDASRVVGILQSTKEPYKIEDNGATILVPADRVYDLRLKIAGEGAMHGQGIGYEIFDEVQIGQTDFIQRINYQRALQGELARTISEFPQVERARVHLVLPAKSLFIEEQAEPSASVVLKLKDGEKLSEKQVKGVLNLVVMSVEGLKGQHVTITDMRGQVLYQPEEDGGLGLNVSSSQLQYKAEMESKIEQRIQRLLMPIVGTEKVIAKVNAELDFRQRTIKTEAFDPDSQVARSEQSSGETTKGTANVDGGVPEANFRGDGFTGTATTQESNRETKTTNYEINKEEQQIIVPVGELKRLSVAVVVDGTYEKNAETGEMTYIPRSEEEMERIRELVRSAVGYDSTRGDALEVSNMTFGMQDAFGDEGLMRTMLEYAQRLGKPFLNGLLIFLFLILVVRPVVMALIKPRIAEEDIDEMAGLPEGVERLSLDESDLDEEALDTARKLENAKAQALQLSEKNMDQAVQVLKTWLKQEAA</sequence>
<evidence type="ECO:0000256" key="6">
    <source>
        <dbReference type="ARBA" id="ARBA00022989"/>
    </source>
</evidence>
<dbReference type="PANTHER" id="PTHR30046">
    <property type="entry name" value="FLAGELLAR M-RING PROTEIN"/>
    <property type="match status" value="1"/>
</dbReference>
<evidence type="ECO:0000313" key="14">
    <source>
        <dbReference type="EMBL" id="SDK85281.1"/>
    </source>
</evidence>
<name>A0A1G9FAB8_9BACT</name>
<gene>
    <name evidence="14" type="ORF">SAMN05660337_1460</name>
</gene>
<keyword evidence="4" id="KW-1003">Cell membrane</keyword>
<evidence type="ECO:0000256" key="2">
    <source>
        <dbReference type="ARBA" id="ARBA00004651"/>
    </source>
</evidence>
<keyword evidence="8 9" id="KW-0975">Bacterial flagellum</keyword>
<dbReference type="GO" id="GO:0005886">
    <property type="term" value="C:plasma membrane"/>
    <property type="evidence" value="ECO:0007669"/>
    <property type="project" value="UniProtKB-SubCell"/>
</dbReference>
<comment type="subcellular location">
    <subcellularLocation>
        <location evidence="1 9">Bacterial flagellum basal body</location>
    </subcellularLocation>
    <subcellularLocation>
        <location evidence="2">Cell membrane</location>
        <topology evidence="2">Multi-pass membrane protein</topology>
    </subcellularLocation>
</comment>
<dbReference type="GO" id="GO:0009431">
    <property type="term" value="C:bacterial-type flagellum basal body, MS ring"/>
    <property type="evidence" value="ECO:0007669"/>
    <property type="project" value="InterPro"/>
</dbReference>
<feature type="domain" description="Flagellar M-ring N-terminal" evidence="12">
    <location>
        <begin position="46"/>
        <end position="220"/>
    </location>
</feature>
<keyword evidence="14" id="KW-0969">Cilium</keyword>
<evidence type="ECO:0000256" key="3">
    <source>
        <dbReference type="ARBA" id="ARBA00007971"/>
    </source>
</evidence>
<dbReference type="NCBIfam" id="TIGR00206">
    <property type="entry name" value="fliF"/>
    <property type="match status" value="1"/>
</dbReference>
<feature type="domain" description="Flagellar M-ring C-terminal" evidence="13">
    <location>
        <begin position="255"/>
        <end position="415"/>
    </location>
</feature>
<dbReference type="InterPro" id="IPR006182">
    <property type="entry name" value="FliF_N_dom"/>
</dbReference>
<evidence type="ECO:0000259" key="12">
    <source>
        <dbReference type="Pfam" id="PF01514"/>
    </source>
</evidence>
<evidence type="ECO:0000256" key="8">
    <source>
        <dbReference type="ARBA" id="ARBA00023143"/>
    </source>
</evidence>
<comment type="function">
    <text evidence="9">The M ring may be actively involved in energy transduction.</text>
</comment>
<dbReference type="InterPro" id="IPR043427">
    <property type="entry name" value="YscJ/FliF"/>
</dbReference>
<evidence type="ECO:0000313" key="15">
    <source>
        <dbReference type="Proteomes" id="UP000199053"/>
    </source>
</evidence>
<accession>A0A1G9FAB8</accession>
<proteinExistence type="inferred from homology"/>
<evidence type="ECO:0000256" key="5">
    <source>
        <dbReference type="ARBA" id="ARBA00022692"/>
    </source>
</evidence>
<keyword evidence="5 11" id="KW-0812">Transmembrane</keyword>
<evidence type="ECO:0000256" key="4">
    <source>
        <dbReference type="ARBA" id="ARBA00022475"/>
    </source>
</evidence>
<dbReference type="InterPro" id="IPR045851">
    <property type="entry name" value="AMP-bd_C_sf"/>
</dbReference>
<dbReference type="InterPro" id="IPR013556">
    <property type="entry name" value="Flag_M-ring_C"/>
</dbReference>
<dbReference type="GO" id="GO:0071973">
    <property type="term" value="P:bacterial-type flagellum-dependent cell motility"/>
    <property type="evidence" value="ECO:0007669"/>
    <property type="project" value="InterPro"/>
</dbReference>
<dbReference type="AlphaFoldDB" id="A0A1G9FAB8"/>
<feature type="transmembrane region" description="Helical" evidence="11">
    <location>
        <begin position="441"/>
        <end position="463"/>
    </location>
</feature>
<keyword evidence="6 11" id="KW-1133">Transmembrane helix</keyword>
<dbReference type="PIRSF" id="PIRSF004862">
    <property type="entry name" value="FliF"/>
    <property type="match status" value="1"/>
</dbReference>
<dbReference type="PRINTS" id="PR01009">
    <property type="entry name" value="FLGMRINGFLIF"/>
</dbReference>
<dbReference type="Pfam" id="PF01514">
    <property type="entry name" value="YscJ_FliF"/>
    <property type="match status" value="1"/>
</dbReference>
<dbReference type="Gene3D" id="3.30.300.30">
    <property type="match status" value="1"/>
</dbReference>
<keyword evidence="7 11" id="KW-0472">Membrane</keyword>
<reference evidence="15" key="1">
    <citation type="submission" date="2016-10" db="EMBL/GenBank/DDBJ databases">
        <authorList>
            <person name="Varghese N."/>
            <person name="Submissions S."/>
        </authorList>
    </citation>
    <scope>NUCLEOTIDE SEQUENCE [LARGE SCALE GENOMIC DNA]</scope>
    <source>
        <strain evidence="15">DSM 16995</strain>
    </source>
</reference>
<keyword evidence="14" id="KW-0282">Flagellum</keyword>
<dbReference type="GO" id="GO:0003774">
    <property type="term" value="F:cytoskeletal motor activity"/>
    <property type="evidence" value="ECO:0007669"/>
    <property type="project" value="InterPro"/>
</dbReference>
<evidence type="ECO:0000256" key="7">
    <source>
        <dbReference type="ARBA" id="ARBA00023136"/>
    </source>
</evidence>
<feature type="compositionally biased region" description="Polar residues" evidence="10">
    <location>
        <begin position="290"/>
        <end position="304"/>
    </location>
</feature>
<evidence type="ECO:0000256" key="10">
    <source>
        <dbReference type="SAM" id="MobiDB-lite"/>
    </source>
</evidence>
<organism evidence="14 15">
    <name type="scientific">Maridesulfovibrio ferrireducens</name>
    <dbReference type="NCBI Taxonomy" id="246191"/>
    <lineage>
        <taxon>Bacteria</taxon>
        <taxon>Pseudomonadati</taxon>
        <taxon>Thermodesulfobacteriota</taxon>
        <taxon>Desulfovibrionia</taxon>
        <taxon>Desulfovibrionales</taxon>
        <taxon>Desulfovibrionaceae</taxon>
        <taxon>Maridesulfovibrio</taxon>
    </lineage>
</organism>
<dbReference type="RefSeq" id="WP_092159649.1">
    <property type="nucleotide sequence ID" value="NZ_FNGA01000002.1"/>
</dbReference>
<dbReference type="STRING" id="246191.SAMN05660337_1460"/>
<dbReference type="Proteomes" id="UP000199053">
    <property type="component" value="Unassembled WGS sequence"/>
</dbReference>
<dbReference type="InterPro" id="IPR000067">
    <property type="entry name" value="FlgMring_FliF"/>
</dbReference>
<evidence type="ECO:0000256" key="1">
    <source>
        <dbReference type="ARBA" id="ARBA00004117"/>
    </source>
</evidence>
<keyword evidence="14" id="KW-0966">Cell projection</keyword>
<dbReference type="OrthoDB" id="9807026at2"/>
<feature type="transmembrane region" description="Helical" evidence="11">
    <location>
        <begin position="25"/>
        <end position="45"/>
    </location>
</feature>
<dbReference type="EMBL" id="FNGA01000002">
    <property type="protein sequence ID" value="SDK85281.1"/>
    <property type="molecule type" value="Genomic_DNA"/>
</dbReference>
<dbReference type="Pfam" id="PF08345">
    <property type="entry name" value="YscJ_FliF_C"/>
    <property type="match status" value="1"/>
</dbReference>
<keyword evidence="15" id="KW-1185">Reference proteome</keyword>
<protein>
    <recommendedName>
        <fullName evidence="9">Flagellar M-ring protein</fullName>
    </recommendedName>
</protein>
<feature type="region of interest" description="Disordered" evidence="10">
    <location>
        <begin position="285"/>
        <end position="335"/>
    </location>
</feature>
<dbReference type="PANTHER" id="PTHR30046:SF0">
    <property type="entry name" value="FLAGELLAR M-RING PROTEIN"/>
    <property type="match status" value="1"/>
</dbReference>